<feature type="compositionally biased region" description="Polar residues" evidence="2">
    <location>
        <begin position="1033"/>
        <end position="1050"/>
    </location>
</feature>
<feature type="coiled-coil region" evidence="1">
    <location>
        <begin position="1122"/>
        <end position="1149"/>
    </location>
</feature>
<evidence type="ECO:0000313" key="4">
    <source>
        <dbReference type="Proteomes" id="UP000054937"/>
    </source>
</evidence>
<dbReference type="AlphaFoldDB" id="A0A0V0QGB4"/>
<proteinExistence type="predicted"/>
<feature type="compositionally biased region" description="Polar residues" evidence="2">
    <location>
        <begin position="86"/>
        <end position="125"/>
    </location>
</feature>
<evidence type="ECO:0000256" key="1">
    <source>
        <dbReference type="SAM" id="Coils"/>
    </source>
</evidence>
<feature type="region of interest" description="Disordered" evidence="2">
    <location>
        <begin position="1022"/>
        <end position="1050"/>
    </location>
</feature>
<feature type="region of interest" description="Disordered" evidence="2">
    <location>
        <begin position="86"/>
        <end position="161"/>
    </location>
</feature>
<accession>A0A0V0QGB4</accession>
<protein>
    <submittedName>
        <fullName evidence="3">Uncharacterized protein</fullName>
    </submittedName>
</protein>
<gene>
    <name evidence="3" type="ORF">PPERSA_11744</name>
</gene>
<evidence type="ECO:0000313" key="3">
    <source>
        <dbReference type="EMBL" id="KRX01297.1"/>
    </source>
</evidence>
<sequence length="1180" mass="139663">MSKRIIDPDLGKPMKIRELDKRKKTEKLKHYKTSASQQIGLNTDIINSKENQGRIKSEQKIILKQTNNQDSKNNVEKRKYITILQQQQPVESQKSGASQTGFDPKNSQRVLQKNMSHKNSQGSINTRKKAKETSIIQKNQQLHTQQSQHEKFSQNSQQHMNQNNQNHDIRQNAHKNSQKQNQNKSSQISIKHSQYFKTDHEDWLIEHIFEENSLQKQKLQFKNQFEQNISEKNIHTNQNQKDNIFQKIQGPNFNLNSKFQESNNKFNTSSQQYLNQLNSIQKNSQNNYKNMVSDGNFDIEYSPSKCNFKKKKNNQEQITSQNLNFSLSNNFNNQMSIGSVNQFIRQETMENFYQQQCQQNSYNLNQNTSQGINTFDNTNSVQSNQFLVSLNNCQLNSLQEFSLNKQMMNEQQIKEDLKGFINKTENQNSFQENSQEMSQMLDENQNDRQSAIYKDKDDQFFQNDKISDKEQTNESDLKQQQLQQIEEQSYRFSYKKQFQSQNKGFTQQNQFQQSTERIQFDLQQKIGQDKKIQKTQKLNWQENDNITQNTFQTAQDLLQQDEFTENEINNINMKNKEIFNQYNYLQFKNNNKNTQNFNIQQNQNQNQNNAIKIFSNEEEGDENDNEDDDDDYFNQNQIQNNKLQDNCQIQQHFLNQNVQSQNSQKSINQEFNDMNKNLENSSENIFQQSVNQEFLQQSKIQELNRNINNKSQNINNNQLCSNLKKDQNQQIKQQQLNESKYIKAFQPCEDFPKKQKIYTEKIDKKNIETQISSINDFSERQIESNLCSPRINACVPEQKFKEFKTQKQQKILNQKSQNLNKVQQNKSIIQQVQDKLNLEQQKEQKNIEQNKKNKYDNQKFQALKNVTPGKNKDQNNRFIIPGSCKIKGSSISKQTFFSRKNSETKNFMVNQNLKFEFSKFKQKDEQNISNNNKIKDIEFIKQHQNKGNNSLNMSSDFNQNFRHVQNEQIYSQKKMEKSKSKINSSQASLDNSLIYNYNKGQKINSDNFGKINRVQVQIDLQNTQTKKEEKNQRNQNQSLQKKLEKSNSQVKHVRNLSIQQENLLFNQQLQQDYRQKSINQKKLNQTSKSSQISPLNKIVKQNYQNSNSIQKKQKSVDISLSREKLNFNLDNLQKKKQAQKEKSNENQKNMLKLNLNEILKQQQKILSIHTLINNYSLFQI</sequence>
<keyword evidence="4" id="KW-1185">Reference proteome</keyword>
<evidence type="ECO:0000256" key="2">
    <source>
        <dbReference type="SAM" id="MobiDB-lite"/>
    </source>
</evidence>
<dbReference type="InParanoid" id="A0A0V0QGB4"/>
<dbReference type="Proteomes" id="UP000054937">
    <property type="component" value="Unassembled WGS sequence"/>
</dbReference>
<feature type="compositionally biased region" description="Polar residues" evidence="2">
    <location>
        <begin position="134"/>
        <end position="147"/>
    </location>
</feature>
<name>A0A0V0QGB4_PSEPJ</name>
<organism evidence="3 4">
    <name type="scientific">Pseudocohnilembus persalinus</name>
    <name type="common">Ciliate</name>
    <dbReference type="NCBI Taxonomy" id="266149"/>
    <lineage>
        <taxon>Eukaryota</taxon>
        <taxon>Sar</taxon>
        <taxon>Alveolata</taxon>
        <taxon>Ciliophora</taxon>
        <taxon>Intramacronucleata</taxon>
        <taxon>Oligohymenophorea</taxon>
        <taxon>Scuticociliatia</taxon>
        <taxon>Philasterida</taxon>
        <taxon>Pseudocohnilembidae</taxon>
        <taxon>Pseudocohnilembus</taxon>
    </lineage>
</organism>
<reference evidence="3 4" key="1">
    <citation type="journal article" date="2015" name="Sci. Rep.">
        <title>Genome of the facultative scuticociliatosis pathogen Pseudocohnilembus persalinus provides insight into its virulence through horizontal gene transfer.</title>
        <authorList>
            <person name="Xiong J."/>
            <person name="Wang G."/>
            <person name="Cheng J."/>
            <person name="Tian M."/>
            <person name="Pan X."/>
            <person name="Warren A."/>
            <person name="Jiang C."/>
            <person name="Yuan D."/>
            <person name="Miao W."/>
        </authorList>
    </citation>
    <scope>NUCLEOTIDE SEQUENCE [LARGE SCALE GENOMIC DNA]</scope>
    <source>
        <strain evidence="3">36N120E</strain>
    </source>
</reference>
<comment type="caution">
    <text evidence="3">The sequence shown here is derived from an EMBL/GenBank/DDBJ whole genome shotgun (WGS) entry which is preliminary data.</text>
</comment>
<keyword evidence="1" id="KW-0175">Coiled coil</keyword>
<dbReference type="EMBL" id="LDAU01000171">
    <property type="protein sequence ID" value="KRX01297.1"/>
    <property type="molecule type" value="Genomic_DNA"/>
</dbReference>